<keyword evidence="2" id="KW-1185">Reference proteome</keyword>
<evidence type="ECO:0000313" key="1">
    <source>
        <dbReference type="EMBL" id="KAK2553403.1"/>
    </source>
</evidence>
<name>A0AAD9Q293_ACRCE</name>
<protein>
    <submittedName>
        <fullName evidence="1">Uncharacterized protein</fullName>
    </submittedName>
</protein>
<dbReference type="Proteomes" id="UP001249851">
    <property type="component" value="Unassembled WGS sequence"/>
</dbReference>
<proteinExistence type="predicted"/>
<accession>A0AAD9Q293</accession>
<dbReference type="EMBL" id="JARQWQ010000077">
    <property type="protein sequence ID" value="KAK2553403.1"/>
    <property type="molecule type" value="Genomic_DNA"/>
</dbReference>
<sequence length="162" mass="18606">MNPRRAWTLHLEEPQHGHDYTLKPEPKASIELNENITFDNFTQSKVSQPFNGRTFKQDRIFLISQGKVPYLSVPSRTLYLSLTSTGTLYGFSLPVTVVQICQVSLRQYHKEWYAASGERELSTSPPTVYGARAESYLDDPSVHQQQLVYDDRVTYEIVDECT</sequence>
<gene>
    <name evidence="1" type="ORF">P5673_025150</name>
</gene>
<organism evidence="1 2">
    <name type="scientific">Acropora cervicornis</name>
    <name type="common">Staghorn coral</name>
    <dbReference type="NCBI Taxonomy" id="6130"/>
    <lineage>
        <taxon>Eukaryota</taxon>
        <taxon>Metazoa</taxon>
        <taxon>Cnidaria</taxon>
        <taxon>Anthozoa</taxon>
        <taxon>Hexacorallia</taxon>
        <taxon>Scleractinia</taxon>
        <taxon>Astrocoeniina</taxon>
        <taxon>Acroporidae</taxon>
        <taxon>Acropora</taxon>
    </lineage>
</organism>
<dbReference type="AlphaFoldDB" id="A0AAD9Q293"/>
<comment type="caution">
    <text evidence="1">The sequence shown here is derived from an EMBL/GenBank/DDBJ whole genome shotgun (WGS) entry which is preliminary data.</text>
</comment>
<reference evidence="1" key="2">
    <citation type="journal article" date="2023" name="Science">
        <title>Genomic signatures of disease resistance in endangered staghorn corals.</title>
        <authorList>
            <person name="Vollmer S.V."/>
            <person name="Selwyn J.D."/>
            <person name="Despard B.A."/>
            <person name="Roesel C.L."/>
        </authorList>
    </citation>
    <scope>NUCLEOTIDE SEQUENCE</scope>
    <source>
        <strain evidence="1">K2</strain>
    </source>
</reference>
<evidence type="ECO:0000313" key="2">
    <source>
        <dbReference type="Proteomes" id="UP001249851"/>
    </source>
</evidence>
<reference evidence="1" key="1">
    <citation type="journal article" date="2023" name="G3 (Bethesda)">
        <title>Whole genome assembly and annotation of the endangered Caribbean coral Acropora cervicornis.</title>
        <authorList>
            <person name="Selwyn J.D."/>
            <person name="Vollmer S.V."/>
        </authorList>
    </citation>
    <scope>NUCLEOTIDE SEQUENCE</scope>
    <source>
        <strain evidence="1">K2</strain>
    </source>
</reference>